<dbReference type="Pfam" id="PF11116">
    <property type="entry name" value="DUF2624"/>
    <property type="match status" value="1"/>
</dbReference>
<dbReference type="AlphaFoldDB" id="A0A8J8GB45"/>
<name>A0A8J8GB45_9BACI</name>
<protein>
    <submittedName>
        <fullName evidence="1">DUF2624 domain-containing protein</fullName>
    </submittedName>
</protein>
<gene>
    <name evidence="1" type="ORF">HR057_00845</name>
</gene>
<accession>A0A8J8GB45</accession>
<evidence type="ECO:0000313" key="2">
    <source>
        <dbReference type="Proteomes" id="UP000625804"/>
    </source>
</evidence>
<dbReference type="RefSeq" id="WP_173729503.1">
    <property type="nucleotide sequence ID" value="NZ_JABTTE010000001.1"/>
</dbReference>
<dbReference type="EMBL" id="JABTTE010000001">
    <property type="protein sequence ID" value="NSL50309.1"/>
    <property type="molecule type" value="Genomic_DNA"/>
</dbReference>
<reference evidence="1" key="1">
    <citation type="submission" date="2020-06" db="EMBL/GenBank/DDBJ databases">
        <title>A novel thermopfilic bacterium from Erzurum, Turkey.</title>
        <authorList>
            <person name="Adiguzel A."/>
            <person name="Ay H."/>
            <person name="Baltaci M.O."/>
        </authorList>
    </citation>
    <scope>NUCLEOTIDE SEQUENCE</scope>
    <source>
        <strain evidence="1">P2</strain>
    </source>
</reference>
<evidence type="ECO:0000313" key="1">
    <source>
        <dbReference type="EMBL" id="NSL50309.1"/>
    </source>
</evidence>
<dbReference type="Proteomes" id="UP000625804">
    <property type="component" value="Unassembled WGS sequence"/>
</dbReference>
<sequence length="89" mass="10316">MNRMIVQQFINQKLKAITPDELLVHAKKYNVSLTKNEAAKIISILKAERSINVNDDEQHRKIIKKIGKEVNIHLAKKANQLLNEFKNKL</sequence>
<dbReference type="InterPro" id="IPR020277">
    <property type="entry name" value="DUF2624"/>
</dbReference>
<keyword evidence="2" id="KW-1185">Reference proteome</keyword>
<proteinExistence type="predicted"/>
<organism evidence="1 2">
    <name type="scientific">Calidifontibacillus erzurumensis</name>
    <dbReference type="NCBI Taxonomy" id="2741433"/>
    <lineage>
        <taxon>Bacteria</taxon>
        <taxon>Bacillati</taxon>
        <taxon>Bacillota</taxon>
        <taxon>Bacilli</taxon>
        <taxon>Bacillales</taxon>
        <taxon>Bacillaceae</taxon>
        <taxon>Calidifontibacillus/Schinkia group</taxon>
        <taxon>Calidifontibacillus</taxon>
    </lineage>
</organism>
<comment type="caution">
    <text evidence="1">The sequence shown here is derived from an EMBL/GenBank/DDBJ whole genome shotgun (WGS) entry which is preliminary data.</text>
</comment>